<protein>
    <submittedName>
        <fullName evidence="1">Uncharacterized protein</fullName>
    </submittedName>
</protein>
<dbReference type="PANTHER" id="PTHR34724:SF2">
    <property type="entry name" value="OS12G0596101 PROTEIN"/>
    <property type="match status" value="1"/>
</dbReference>
<sequence length="52" mass="5845">MCRPVRCTACNKTTWAGCGQHIEQVKAQVPKGQWCTCKKPQKQGLFASFFGR</sequence>
<dbReference type="Proteomes" id="UP000423525">
    <property type="component" value="Chromosome"/>
</dbReference>
<reference evidence="1 2" key="1">
    <citation type="submission" date="2019-11" db="EMBL/GenBank/DDBJ databases">
        <authorList>
            <person name="Brisse S."/>
        </authorList>
    </citation>
    <scope>NUCLEOTIDE SEQUENCE [LARGE SCALE GENOMIC DNA]</scope>
    <source>
        <strain evidence="1">FRC0190</strain>
    </source>
</reference>
<dbReference type="PANTHER" id="PTHR34724">
    <property type="entry name" value="OS12G0596101 PROTEIN"/>
    <property type="match status" value="1"/>
</dbReference>
<accession>A0A6I8MII3</accession>
<dbReference type="KEGG" id="crf:FRC0190_01775"/>
<evidence type="ECO:0000313" key="2">
    <source>
        <dbReference type="Proteomes" id="UP000423525"/>
    </source>
</evidence>
<dbReference type="EMBL" id="LR738855">
    <property type="protein sequence ID" value="VZH85837.1"/>
    <property type="molecule type" value="Genomic_DNA"/>
</dbReference>
<evidence type="ECO:0000313" key="1">
    <source>
        <dbReference type="EMBL" id="VZH85837.1"/>
    </source>
</evidence>
<gene>
    <name evidence="1" type="ORF">FRC0190_01775</name>
</gene>
<organism evidence="1 2">
    <name type="scientific">Corynebacterium rouxii</name>
    <dbReference type="NCBI Taxonomy" id="2719119"/>
    <lineage>
        <taxon>Bacteria</taxon>
        <taxon>Bacillati</taxon>
        <taxon>Actinomycetota</taxon>
        <taxon>Actinomycetes</taxon>
        <taxon>Mycobacteriales</taxon>
        <taxon>Corynebacteriaceae</taxon>
        <taxon>Corynebacterium</taxon>
    </lineage>
</organism>
<proteinExistence type="predicted"/>
<dbReference type="AlphaFoldDB" id="A0A6I8MII3"/>
<name>A0A6I8MII3_9CORY</name>